<keyword evidence="3" id="KW-0862">Zinc</keyword>
<keyword evidence="4" id="KW-0805">Transcription regulation</keyword>
<dbReference type="GO" id="GO:0043565">
    <property type="term" value="F:sequence-specific DNA binding"/>
    <property type="evidence" value="ECO:0007669"/>
    <property type="project" value="TreeGrafter"/>
</dbReference>
<keyword evidence="7" id="KW-0539">Nucleus</keyword>
<dbReference type="SMART" id="SM00906">
    <property type="entry name" value="Fungal_trans"/>
    <property type="match status" value="1"/>
</dbReference>
<comment type="caution">
    <text evidence="9">The sequence shown here is derived from an EMBL/GenBank/DDBJ whole genome shotgun (WGS) entry which is preliminary data.</text>
</comment>
<dbReference type="OrthoDB" id="2399539at2759"/>
<keyword evidence="10" id="KW-1185">Reference proteome</keyword>
<dbReference type="PANTHER" id="PTHR47782:SF12">
    <property type="entry name" value="ZN(II)2CYS6 TRANSCRIPTION FACTOR (EUROFUNG)"/>
    <property type="match status" value="1"/>
</dbReference>
<evidence type="ECO:0000256" key="1">
    <source>
        <dbReference type="ARBA" id="ARBA00004123"/>
    </source>
</evidence>
<dbReference type="GO" id="GO:0000981">
    <property type="term" value="F:DNA-binding transcription factor activity, RNA polymerase II-specific"/>
    <property type="evidence" value="ECO:0007669"/>
    <property type="project" value="TreeGrafter"/>
</dbReference>
<dbReference type="Pfam" id="PF04082">
    <property type="entry name" value="Fungal_trans"/>
    <property type="match status" value="1"/>
</dbReference>
<dbReference type="EMBL" id="PDLM01000002">
    <property type="protein sequence ID" value="RDW84351.1"/>
    <property type="molecule type" value="Genomic_DNA"/>
</dbReference>
<dbReference type="AlphaFoldDB" id="A0A3D8SDV0"/>
<reference evidence="9 10" key="1">
    <citation type="journal article" date="2018" name="IMA Fungus">
        <title>IMA Genome-F 9: Draft genome sequence of Annulohypoxylon stygium, Aspergillus mulundensis, Berkeleyomyces basicola (syn. Thielaviopsis basicola), Ceratocystis smalleyi, two Cercospora beticola strains, Coleophoma cylindrospora, Fusarium fracticaudum, Phialophora cf. hyalina, and Morchella septimelata.</title>
        <authorList>
            <person name="Wingfield B.D."/>
            <person name="Bills G.F."/>
            <person name="Dong Y."/>
            <person name="Huang W."/>
            <person name="Nel W.J."/>
            <person name="Swalarsk-Parry B.S."/>
            <person name="Vaghefi N."/>
            <person name="Wilken P.M."/>
            <person name="An Z."/>
            <person name="de Beer Z.W."/>
            <person name="De Vos L."/>
            <person name="Chen L."/>
            <person name="Duong T.A."/>
            <person name="Gao Y."/>
            <person name="Hammerbacher A."/>
            <person name="Kikkert J.R."/>
            <person name="Li Y."/>
            <person name="Li H."/>
            <person name="Li K."/>
            <person name="Li Q."/>
            <person name="Liu X."/>
            <person name="Ma X."/>
            <person name="Naidoo K."/>
            <person name="Pethybridge S.J."/>
            <person name="Sun J."/>
            <person name="Steenkamp E.T."/>
            <person name="van der Nest M.A."/>
            <person name="van Wyk S."/>
            <person name="Wingfield M.J."/>
            <person name="Xiong C."/>
            <person name="Yue Q."/>
            <person name="Zhang X."/>
        </authorList>
    </citation>
    <scope>NUCLEOTIDE SEQUENCE [LARGE SCALE GENOMIC DNA]</scope>
    <source>
        <strain evidence="9 10">BP6252</strain>
    </source>
</reference>
<evidence type="ECO:0000259" key="8">
    <source>
        <dbReference type="SMART" id="SM00906"/>
    </source>
</evidence>
<name>A0A3D8SDV0_9HELO</name>
<dbReference type="PANTHER" id="PTHR47782">
    <property type="entry name" value="ZN(II)2CYS6 TRANSCRIPTION FACTOR (EUROFUNG)-RELATED"/>
    <property type="match status" value="1"/>
</dbReference>
<dbReference type="InterPro" id="IPR007219">
    <property type="entry name" value="XnlR_reg_dom"/>
</dbReference>
<evidence type="ECO:0000256" key="4">
    <source>
        <dbReference type="ARBA" id="ARBA00023015"/>
    </source>
</evidence>
<sequence>MDVECRYIISLTPKPADRKVYIRALEDRVAQLETYLSSLGQFEAGEDHWQQGPLPQETPSVPEQDEVNALLDAVRGLSLSASGHYIGGTSTITLGRLLGSVVKSQRDVDHHRLNLISKTEDNPNPKSISSESLPEIMSPMFVSPNVAQRLFEGFLKHIATRFPVVHTPRIREIHARRSGHLDSYEESILHLVYATGGRFLETTGETGNFFCDQHYEAALQKMDHILSFRDTRSLSYLLLLAIYCLRSPRDPGAWNFVRLAMTPCIELGLHRSSQHKPSLKSELDKRLFWSCYYLDREISIALGRPLAISDNDIDVELPLDINEETEDLDVILQAAEIRTDYPLNPPTSLTSFVHHIRLKRIESEIQQTIYRVNSTKPVANDTIQGFLDRLSVWERLLPMASYRFEDHRLQPFDGIDAYMVAYHKCVRLLLYPQLSESPINKTYLNLCAQACGGVCTRYKSLHHSMNIGFSPLSLQNVFLAGLTLIYCAWLSSEQPAFPLTGPLTDCSIMLYVMAERWPLARKYRDVFEHIKSSVLDILTQGEHQVHQPLGKISTGIQETLAGINEGMTRSGKVDLEQMVGHMTGEKSMLGFETSNEQSNLGEFLIMEGGTEVWSSMGDGNGFNDDFGWGAVGRM</sequence>
<dbReference type="InterPro" id="IPR052202">
    <property type="entry name" value="Yeast_MetPath_Reg"/>
</dbReference>
<dbReference type="GO" id="GO:0006351">
    <property type="term" value="P:DNA-templated transcription"/>
    <property type="evidence" value="ECO:0007669"/>
    <property type="project" value="InterPro"/>
</dbReference>
<evidence type="ECO:0000256" key="7">
    <source>
        <dbReference type="ARBA" id="ARBA00023242"/>
    </source>
</evidence>
<evidence type="ECO:0000256" key="5">
    <source>
        <dbReference type="ARBA" id="ARBA00023125"/>
    </source>
</evidence>
<dbReference type="GO" id="GO:0045944">
    <property type="term" value="P:positive regulation of transcription by RNA polymerase II"/>
    <property type="evidence" value="ECO:0007669"/>
    <property type="project" value="TreeGrafter"/>
</dbReference>
<proteinExistence type="predicted"/>
<keyword evidence="6" id="KW-0804">Transcription</keyword>
<dbReference type="CDD" id="cd12148">
    <property type="entry name" value="fungal_TF_MHR"/>
    <property type="match status" value="1"/>
</dbReference>
<accession>A0A3D8SDV0</accession>
<evidence type="ECO:0000256" key="3">
    <source>
        <dbReference type="ARBA" id="ARBA00022833"/>
    </source>
</evidence>
<keyword evidence="2" id="KW-0479">Metal-binding</keyword>
<comment type="subcellular location">
    <subcellularLocation>
        <location evidence="1">Nucleus</location>
    </subcellularLocation>
</comment>
<dbReference type="Proteomes" id="UP000256645">
    <property type="component" value="Unassembled WGS sequence"/>
</dbReference>
<evidence type="ECO:0000256" key="2">
    <source>
        <dbReference type="ARBA" id="ARBA00022723"/>
    </source>
</evidence>
<evidence type="ECO:0000313" key="9">
    <source>
        <dbReference type="EMBL" id="RDW84351.1"/>
    </source>
</evidence>
<dbReference type="GO" id="GO:0008270">
    <property type="term" value="F:zinc ion binding"/>
    <property type="evidence" value="ECO:0007669"/>
    <property type="project" value="InterPro"/>
</dbReference>
<protein>
    <recommendedName>
        <fullName evidence="8">Xylanolytic transcriptional activator regulatory domain-containing protein</fullName>
    </recommendedName>
</protein>
<evidence type="ECO:0000256" key="6">
    <source>
        <dbReference type="ARBA" id="ARBA00023163"/>
    </source>
</evidence>
<feature type="domain" description="Xylanolytic transcriptional activator regulatory" evidence="8">
    <location>
        <begin position="253"/>
        <end position="324"/>
    </location>
</feature>
<dbReference type="GO" id="GO:0005634">
    <property type="term" value="C:nucleus"/>
    <property type="evidence" value="ECO:0007669"/>
    <property type="project" value="UniProtKB-SubCell"/>
</dbReference>
<keyword evidence="5" id="KW-0238">DNA-binding</keyword>
<organism evidence="9 10">
    <name type="scientific">Coleophoma cylindrospora</name>
    <dbReference type="NCBI Taxonomy" id="1849047"/>
    <lineage>
        <taxon>Eukaryota</taxon>
        <taxon>Fungi</taxon>
        <taxon>Dikarya</taxon>
        <taxon>Ascomycota</taxon>
        <taxon>Pezizomycotina</taxon>
        <taxon>Leotiomycetes</taxon>
        <taxon>Helotiales</taxon>
        <taxon>Dermateaceae</taxon>
        <taxon>Coleophoma</taxon>
    </lineage>
</organism>
<evidence type="ECO:0000313" key="10">
    <source>
        <dbReference type="Proteomes" id="UP000256645"/>
    </source>
</evidence>
<gene>
    <name evidence="9" type="ORF">BP6252_01941</name>
</gene>